<organism evidence="5 6">
    <name type="scientific">Candidatus Sulfotelmatobacter kueseliae</name>
    <dbReference type="NCBI Taxonomy" id="2042962"/>
    <lineage>
        <taxon>Bacteria</taxon>
        <taxon>Pseudomonadati</taxon>
        <taxon>Acidobacteriota</taxon>
        <taxon>Terriglobia</taxon>
        <taxon>Terriglobales</taxon>
        <taxon>Candidatus Korobacteraceae</taxon>
        <taxon>Candidatus Sulfotelmatobacter</taxon>
    </lineage>
</organism>
<protein>
    <submittedName>
        <fullName evidence="5">Tetratricopeptide repeat protein</fullName>
    </submittedName>
</protein>
<dbReference type="NCBIfam" id="NF047558">
    <property type="entry name" value="TPR_END_plus"/>
    <property type="match status" value="1"/>
</dbReference>
<dbReference type="PROSITE" id="PS50293">
    <property type="entry name" value="TPR_REGION"/>
    <property type="match status" value="1"/>
</dbReference>
<evidence type="ECO:0000256" key="2">
    <source>
        <dbReference type="ARBA" id="ARBA00022803"/>
    </source>
</evidence>
<dbReference type="Proteomes" id="UP000238701">
    <property type="component" value="Unassembled WGS sequence"/>
</dbReference>
<dbReference type="OrthoDB" id="9769030at2"/>
<dbReference type="PANTHER" id="PTHR44943:SF4">
    <property type="entry name" value="TPR REPEAT-CONTAINING PROTEIN MJ0798"/>
    <property type="match status" value="1"/>
</dbReference>
<keyword evidence="4" id="KW-0732">Signal</keyword>
<dbReference type="SMART" id="SM00028">
    <property type="entry name" value="TPR"/>
    <property type="match status" value="4"/>
</dbReference>
<accession>A0A2U3K1F7</accession>
<feature type="signal peptide" evidence="4">
    <location>
        <begin position="1"/>
        <end position="22"/>
    </location>
</feature>
<dbReference type="PROSITE" id="PS50005">
    <property type="entry name" value="TPR"/>
    <property type="match status" value="2"/>
</dbReference>
<dbReference type="InterPro" id="IPR051685">
    <property type="entry name" value="Ycf3/AcsC/BcsC/TPR_MFPF"/>
</dbReference>
<keyword evidence="2 3" id="KW-0802">TPR repeat</keyword>
<keyword evidence="1" id="KW-0677">Repeat</keyword>
<dbReference type="SUPFAM" id="SSF48452">
    <property type="entry name" value="TPR-like"/>
    <property type="match status" value="1"/>
</dbReference>
<evidence type="ECO:0000313" key="6">
    <source>
        <dbReference type="Proteomes" id="UP000238701"/>
    </source>
</evidence>
<sequence>MHRCFVFSLAVAVLLALPNLYAQTELVQITPPPLRRAAPPAPNASVDQLDARGDELRGQKAYLDALDYYRAALAKKPSPSLYNKAGITELELRRDSESAKDFGRAVKMDRQFADAWNNWGVALYLQQKYGKAIRQYEKAIKLKQDVASFYNNLGAAYYGKKDWEQATIAYGRALQLDPDIFERTSRTGVTAQLPSPEERARFEYLIAKLYARQGDSDHALQYLRRALEEGYPGIEDVYKDADFEGLRKDTRFAQLMASRPPAIPE</sequence>
<dbReference type="Pfam" id="PF13181">
    <property type="entry name" value="TPR_8"/>
    <property type="match status" value="1"/>
</dbReference>
<feature type="repeat" description="TPR" evidence="3">
    <location>
        <begin position="113"/>
        <end position="146"/>
    </location>
</feature>
<dbReference type="AlphaFoldDB" id="A0A2U3K1F7"/>
<dbReference type="InterPro" id="IPR019734">
    <property type="entry name" value="TPR_rpt"/>
</dbReference>
<proteinExistence type="predicted"/>
<evidence type="ECO:0000256" key="4">
    <source>
        <dbReference type="SAM" id="SignalP"/>
    </source>
</evidence>
<evidence type="ECO:0000256" key="3">
    <source>
        <dbReference type="PROSITE-ProRule" id="PRU00339"/>
    </source>
</evidence>
<name>A0A2U3K1F7_9BACT</name>
<dbReference type="Pfam" id="PF13414">
    <property type="entry name" value="TPR_11"/>
    <property type="match status" value="1"/>
</dbReference>
<evidence type="ECO:0000313" key="5">
    <source>
        <dbReference type="EMBL" id="SPF33501.1"/>
    </source>
</evidence>
<gene>
    <name evidence="5" type="ORF">SBA1_1190023</name>
</gene>
<feature type="repeat" description="TPR" evidence="3">
    <location>
        <begin position="147"/>
        <end position="180"/>
    </location>
</feature>
<feature type="chain" id="PRO_5015718444" evidence="4">
    <location>
        <begin position="23"/>
        <end position="265"/>
    </location>
</feature>
<dbReference type="PANTHER" id="PTHR44943">
    <property type="entry name" value="CELLULOSE SYNTHASE OPERON PROTEIN C"/>
    <property type="match status" value="1"/>
</dbReference>
<evidence type="ECO:0000256" key="1">
    <source>
        <dbReference type="ARBA" id="ARBA00022737"/>
    </source>
</evidence>
<reference evidence="6" key="1">
    <citation type="submission" date="2018-02" db="EMBL/GenBank/DDBJ databases">
        <authorList>
            <person name="Hausmann B."/>
        </authorList>
    </citation>
    <scope>NUCLEOTIDE SEQUENCE [LARGE SCALE GENOMIC DNA]</scope>
    <source>
        <strain evidence="6">Peat soil MAG SbA1</strain>
    </source>
</reference>
<dbReference type="InterPro" id="IPR011990">
    <property type="entry name" value="TPR-like_helical_dom_sf"/>
</dbReference>
<dbReference type="Gene3D" id="1.25.40.10">
    <property type="entry name" value="Tetratricopeptide repeat domain"/>
    <property type="match status" value="1"/>
</dbReference>
<dbReference type="EMBL" id="OMOD01000023">
    <property type="protein sequence ID" value="SPF33501.1"/>
    <property type="molecule type" value="Genomic_DNA"/>
</dbReference>